<evidence type="ECO:0000256" key="5">
    <source>
        <dbReference type="RuleBase" id="RU362066"/>
    </source>
</evidence>
<evidence type="ECO:0000256" key="1">
    <source>
        <dbReference type="ARBA" id="ARBA00009764"/>
    </source>
</evidence>
<reference evidence="9" key="1">
    <citation type="journal article" date="2019" name="Int. J. Syst. Evol. Microbiol.">
        <title>The Global Catalogue of Microorganisms (GCM) 10K type strain sequencing project: providing services to taxonomists for standard genome sequencing and annotation.</title>
        <authorList>
            <consortium name="The Broad Institute Genomics Platform"/>
            <consortium name="The Broad Institute Genome Sequencing Center for Infectious Disease"/>
            <person name="Wu L."/>
            <person name="Ma J."/>
        </authorList>
    </citation>
    <scope>NUCLEOTIDE SEQUENCE [LARGE SCALE GENOMIC DNA]</scope>
    <source>
        <strain evidence="9">CCUG 54329</strain>
    </source>
</reference>
<keyword evidence="8" id="KW-0966">Cell projection</keyword>
<dbReference type="Pfam" id="PF02465">
    <property type="entry name" value="FliD_N"/>
    <property type="match status" value="1"/>
</dbReference>
<evidence type="ECO:0000313" key="8">
    <source>
        <dbReference type="EMBL" id="MFD1106775.1"/>
    </source>
</evidence>
<accession>A0ABW3P5D2</accession>
<feature type="domain" description="Flagellar hook-associated protein 2 N-terminal" evidence="6">
    <location>
        <begin position="16"/>
        <end position="113"/>
    </location>
</feature>
<dbReference type="InterPro" id="IPR003481">
    <property type="entry name" value="FliD_N"/>
</dbReference>
<dbReference type="InterPro" id="IPR010809">
    <property type="entry name" value="FliD_C"/>
</dbReference>
<comment type="caution">
    <text evidence="8">The sequence shown here is derived from an EMBL/GenBank/DDBJ whole genome shotgun (WGS) entry which is preliminary data.</text>
</comment>
<dbReference type="PANTHER" id="PTHR30288">
    <property type="entry name" value="FLAGELLAR CAP/ASSEMBLY PROTEIN FLID"/>
    <property type="match status" value="1"/>
</dbReference>
<protein>
    <recommendedName>
        <fullName evidence="5">Flagellar hook-associated protein 2</fullName>
        <shortName evidence="5">HAP2</shortName>
    </recommendedName>
    <alternativeName>
        <fullName evidence="5">Flagellar cap protein</fullName>
    </alternativeName>
</protein>
<name>A0ABW3P5D2_9SPHN</name>
<keyword evidence="3 5" id="KW-0175">Coiled coil</keyword>
<comment type="function">
    <text evidence="5">Required for morphogenesis and for the elongation of the flagellar filament by facilitating polymerization of the flagellin monomers at the tip of growing filament. Forms a capping structure, which prevents flagellin subunits (transported through the central channel of the flagellum) from leaking out without polymerization at the distal end.</text>
</comment>
<keyword evidence="9" id="KW-1185">Reference proteome</keyword>
<dbReference type="InterPro" id="IPR040026">
    <property type="entry name" value="FliD"/>
</dbReference>
<proteinExistence type="inferred from homology"/>
<dbReference type="RefSeq" id="WP_380913785.1">
    <property type="nucleotide sequence ID" value="NZ_JBHTLS010000134.1"/>
</dbReference>
<comment type="subcellular location">
    <subcellularLocation>
        <location evidence="5">Secreted</location>
    </subcellularLocation>
    <subcellularLocation>
        <location evidence="5">Bacterial flagellum</location>
    </subcellularLocation>
</comment>
<evidence type="ECO:0000313" key="9">
    <source>
        <dbReference type="Proteomes" id="UP001597203"/>
    </source>
</evidence>
<feature type="domain" description="Flagellar hook-associated protein 2 C-terminal" evidence="7">
    <location>
        <begin position="228"/>
        <end position="453"/>
    </location>
</feature>
<organism evidence="8 9">
    <name type="scientific">Sphingobium olei</name>
    <dbReference type="NCBI Taxonomy" id="420955"/>
    <lineage>
        <taxon>Bacteria</taxon>
        <taxon>Pseudomonadati</taxon>
        <taxon>Pseudomonadota</taxon>
        <taxon>Alphaproteobacteria</taxon>
        <taxon>Sphingomonadales</taxon>
        <taxon>Sphingomonadaceae</taxon>
        <taxon>Sphingobium</taxon>
    </lineage>
</organism>
<dbReference type="PANTHER" id="PTHR30288:SF0">
    <property type="entry name" value="FLAGELLAR HOOK-ASSOCIATED PROTEIN 2"/>
    <property type="match status" value="1"/>
</dbReference>
<evidence type="ECO:0000259" key="7">
    <source>
        <dbReference type="Pfam" id="PF07195"/>
    </source>
</evidence>
<keyword evidence="4 5" id="KW-0975">Bacterial flagellum</keyword>
<keyword evidence="8" id="KW-0969">Cilium</keyword>
<dbReference type="Pfam" id="PF07195">
    <property type="entry name" value="FliD_C"/>
    <property type="match status" value="1"/>
</dbReference>
<dbReference type="Proteomes" id="UP001597203">
    <property type="component" value="Unassembled WGS sequence"/>
</dbReference>
<dbReference type="EMBL" id="JBHTLS010000134">
    <property type="protein sequence ID" value="MFD1106775.1"/>
    <property type="molecule type" value="Genomic_DNA"/>
</dbReference>
<evidence type="ECO:0000256" key="4">
    <source>
        <dbReference type="ARBA" id="ARBA00023143"/>
    </source>
</evidence>
<keyword evidence="8" id="KW-0282">Flagellum</keyword>
<evidence type="ECO:0000256" key="3">
    <source>
        <dbReference type="ARBA" id="ARBA00023054"/>
    </source>
</evidence>
<evidence type="ECO:0000256" key="2">
    <source>
        <dbReference type="ARBA" id="ARBA00011255"/>
    </source>
</evidence>
<comment type="subunit">
    <text evidence="2 5">Homopentamer.</text>
</comment>
<comment type="similarity">
    <text evidence="1 5">Belongs to the FliD family.</text>
</comment>
<keyword evidence="5" id="KW-0964">Secreted</keyword>
<sequence length="472" mass="48337">MSSVGSTVLGALGAGSGIDTAALVKSLVSASRDPKQQSITSRQSLNSSRISALASAISSLDTFANALNEVLAGPNYTGSVSSNDASIASVALLSGGSPSGLPAQLTVKQLATARVLSSTADPAATGTSQVGTGDITIKVGNGTPKTITIDASNNSYAGLAAAINAADTGVTARVVTDADGTRLVFKGATGEANDFSMTPSSGSTGVLAGLSFDAATGTGSLTSNSTPQNAMVTLDGVDHEYASNSIDGAVPYLRIDLNKAAPSSTVTLSLSQPTSGISDLLKEFVDAYNTLMKALNTATATGADSSSAGVLNGVAAVRDMKRQLSSITSAQLSASGSFKTLSDIGIATNRDGTLKLDTAQLASAIERDPEAVTNMVNPKVSTTANPGLSKLMDTVRDRIEQDDGAMKQAQKRYDALAKDFTEQLKTLDEQMADYEAQLTKIYAAMDTRLSALKATQSYLEQQVKVWTNSNND</sequence>
<gene>
    <name evidence="8" type="primary">fliD</name>
    <name evidence="8" type="ORF">ACFQ24_18075</name>
</gene>
<feature type="coiled-coil region" evidence="5">
    <location>
        <begin position="417"/>
        <end position="444"/>
    </location>
</feature>
<evidence type="ECO:0000259" key="6">
    <source>
        <dbReference type="Pfam" id="PF02465"/>
    </source>
</evidence>